<dbReference type="GO" id="GO:0005783">
    <property type="term" value="C:endoplasmic reticulum"/>
    <property type="evidence" value="ECO:0007669"/>
    <property type="project" value="TreeGrafter"/>
</dbReference>
<evidence type="ECO:0000256" key="2">
    <source>
        <dbReference type="SAM" id="MobiDB-lite"/>
    </source>
</evidence>
<evidence type="ECO:0000256" key="1">
    <source>
        <dbReference type="ARBA" id="ARBA00017902"/>
    </source>
</evidence>
<organism evidence="4 5">
    <name type="scientific">Amblyomma americanum</name>
    <name type="common">Lone star tick</name>
    <dbReference type="NCBI Taxonomy" id="6943"/>
    <lineage>
        <taxon>Eukaryota</taxon>
        <taxon>Metazoa</taxon>
        <taxon>Ecdysozoa</taxon>
        <taxon>Arthropoda</taxon>
        <taxon>Chelicerata</taxon>
        <taxon>Arachnida</taxon>
        <taxon>Acari</taxon>
        <taxon>Parasitiformes</taxon>
        <taxon>Ixodida</taxon>
        <taxon>Ixodoidea</taxon>
        <taxon>Ixodidae</taxon>
        <taxon>Amblyomminae</taxon>
        <taxon>Amblyomma</taxon>
    </lineage>
</organism>
<dbReference type="EMBL" id="JARKHS020032005">
    <property type="protein sequence ID" value="KAK8760729.1"/>
    <property type="molecule type" value="Genomic_DNA"/>
</dbReference>
<feature type="region of interest" description="Disordered" evidence="2">
    <location>
        <begin position="104"/>
        <end position="126"/>
    </location>
</feature>
<keyword evidence="3" id="KW-0472">Membrane</keyword>
<protein>
    <recommendedName>
        <fullName evidence="1">Small integral membrane protein 14</fullName>
    </recommendedName>
</protein>
<reference evidence="4 5" key="1">
    <citation type="journal article" date="2023" name="Arcadia Sci">
        <title>De novo assembly of a long-read Amblyomma americanum tick genome.</title>
        <authorList>
            <person name="Chou S."/>
            <person name="Poskanzer K.E."/>
            <person name="Rollins M."/>
            <person name="Thuy-Boun P.S."/>
        </authorList>
    </citation>
    <scope>NUCLEOTIDE SEQUENCE [LARGE SCALE GENOMIC DNA]</scope>
    <source>
        <strain evidence="4">F_SG_1</strain>
        <tissue evidence="4">Salivary glands</tissue>
    </source>
</reference>
<dbReference type="PANTHER" id="PTHR31019:SF1">
    <property type="entry name" value="SMALL INTEGRAL MEMBRANE PROTEIN 14"/>
    <property type="match status" value="1"/>
</dbReference>
<keyword evidence="5" id="KW-1185">Reference proteome</keyword>
<dbReference type="AlphaFoldDB" id="A0AAQ4DE39"/>
<proteinExistence type="predicted"/>
<feature type="transmembrane region" description="Helical" evidence="3">
    <location>
        <begin position="79"/>
        <end position="98"/>
    </location>
</feature>
<sequence>MNFATFQVAGCTRSLPLVDTSAARASARMDDGFDPCECIFSHDAAMQRLISLLRSSQSACTDSECFQEMPSMQQAAGGSGFFLVMVGWMLLAMVLYYLRPNSLRNRDNGKPGRQGPSNEPPSGSVF</sequence>
<evidence type="ECO:0000256" key="3">
    <source>
        <dbReference type="SAM" id="Phobius"/>
    </source>
</evidence>
<dbReference type="Pfam" id="PF11027">
    <property type="entry name" value="DUF2615"/>
    <property type="match status" value="1"/>
</dbReference>
<dbReference type="InterPro" id="IPR020309">
    <property type="entry name" value="Smim-14"/>
</dbReference>
<comment type="caution">
    <text evidence="4">The sequence shown here is derived from an EMBL/GenBank/DDBJ whole genome shotgun (WGS) entry which is preliminary data.</text>
</comment>
<gene>
    <name evidence="4" type="ORF">V5799_028007</name>
</gene>
<keyword evidence="3" id="KW-1133">Transmembrane helix</keyword>
<keyword evidence="3" id="KW-0812">Transmembrane</keyword>
<evidence type="ECO:0000313" key="5">
    <source>
        <dbReference type="Proteomes" id="UP001321473"/>
    </source>
</evidence>
<accession>A0AAQ4DE39</accession>
<feature type="compositionally biased region" description="Polar residues" evidence="2">
    <location>
        <begin position="115"/>
        <end position="126"/>
    </location>
</feature>
<dbReference type="Proteomes" id="UP001321473">
    <property type="component" value="Unassembled WGS sequence"/>
</dbReference>
<evidence type="ECO:0000313" key="4">
    <source>
        <dbReference type="EMBL" id="KAK8760729.1"/>
    </source>
</evidence>
<name>A0AAQ4DE39_AMBAM</name>
<dbReference type="PANTHER" id="PTHR31019">
    <property type="entry name" value="SMALL INTEGRAL MEMBRANE PROTEIN 14"/>
    <property type="match status" value="1"/>
</dbReference>